<dbReference type="AlphaFoldDB" id="A0A170QBZ3"/>
<sequence length="43" mass="4670">MFHYSLLVILVFFLACTKTDPRGSGSVTLLVSNNVRGQLDPCG</sequence>
<proteinExistence type="predicted"/>
<organism evidence="1">
    <name type="scientific">hydrothermal vent metagenome</name>
    <dbReference type="NCBI Taxonomy" id="652676"/>
    <lineage>
        <taxon>unclassified sequences</taxon>
        <taxon>metagenomes</taxon>
        <taxon>ecological metagenomes</taxon>
    </lineage>
</organism>
<name>A0A170QBZ3_9ZZZZ</name>
<protein>
    <submittedName>
        <fullName evidence="1">Uncharacterized protein</fullName>
    </submittedName>
</protein>
<evidence type="ECO:0000313" key="1">
    <source>
        <dbReference type="EMBL" id="CUV08491.1"/>
    </source>
</evidence>
<accession>A0A170QBZ3</accession>
<gene>
    <name evidence="1" type="ORF">MGWOODY_Mmi1486</name>
</gene>
<reference evidence="1" key="1">
    <citation type="submission" date="2015-10" db="EMBL/GenBank/DDBJ databases">
        <authorList>
            <person name="Gilbert D.G."/>
        </authorList>
    </citation>
    <scope>NUCLEOTIDE SEQUENCE</scope>
</reference>
<dbReference type="EMBL" id="FAXC01000074">
    <property type="protein sequence ID" value="CUV08491.1"/>
    <property type="molecule type" value="Genomic_DNA"/>
</dbReference>